<keyword evidence="3" id="KW-1185">Reference proteome</keyword>
<name>A0ABR1J0I5_9AGAR</name>
<accession>A0ABR1J0I5</accession>
<dbReference type="EMBL" id="JBANRG010000051">
    <property type="protein sequence ID" value="KAK7444308.1"/>
    <property type="molecule type" value="Genomic_DNA"/>
</dbReference>
<protein>
    <submittedName>
        <fullName evidence="2">Uncharacterized protein</fullName>
    </submittedName>
</protein>
<sequence length="210" mass="24931">MLRTQEFPPFHPNQLDDDEKALLRMSTKEMLMQEIRMYRVDDRDIGWGYDHHWGLKQVDYGRGDWYNVGRTYRICYNPEHHDSEAPCTQHWLSQPLRRHLRKALDHYRAIFDMTGEPWCPFTLPTSQQVLNQALWDQMEHTTIPALRGIFERLCPYTEYTNDDYSASGSDNDDDMIDQIDEDHFGGDQPMENQDKKEEKAIELIDLTSDD</sequence>
<dbReference type="Proteomes" id="UP001498398">
    <property type="component" value="Unassembled WGS sequence"/>
</dbReference>
<evidence type="ECO:0000313" key="3">
    <source>
        <dbReference type="Proteomes" id="UP001498398"/>
    </source>
</evidence>
<feature type="compositionally biased region" description="Basic and acidic residues" evidence="1">
    <location>
        <begin position="192"/>
        <end position="202"/>
    </location>
</feature>
<evidence type="ECO:0000313" key="2">
    <source>
        <dbReference type="EMBL" id="KAK7444308.1"/>
    </source>
</evidence>
<organism evidence="2 3">
    <name type="scientific">Marasmiellus scandens</name>
    <dbReference type="NCBI Taxonomy" id="2682957"/>
    <lineage>
        <taxon>Eukaryota</taxon>
        <taxon>Fungi</taxon>
        <taxon>Dikarya</taxon>
        <taxon>Basidiomycota</taxon>
        <taxon>Agaricomycotina</taxon>
        <taxon>Agaricomycetes</taxon>
        <taxon>Agaricomycetidae</taxon>
        <taxon>Agaricales</taxon>
        <taxon>Marasmiineae</taxon>
        <taxon>Omphalotaceae</taxon>
        <taxon>Marasmiellus</taxon>
    </lineage>
</organism>
<reference evidence="2 3" key="1">
    <citation type="submission" date="2024-01" db="EMBL/GenBank/DDBJ databases">
        <title>A draft genome for the cacao thread blight pathogen Marasmiellus scandens.</title>
        <authorList>
            <person name="Baruah I.K."/>
            <person name="Leung J."/>
            <person name="Bukari Y."/>
            <person name="Amoako-Attah I."/>
            <person name="Meinhardt L.W."/>
            <person name="Bailey B.A."/>
            <person name="Cohen S.P."/>
        </authorList>
    </citation>
    <scope>NUCLEOTIDE SEQUENCE [LARGE SCALE GENOMIC DNA]</scope>
    <source>
        <strain evidence="2 3">GH-19</strain>
    </source>
</reference>
<proteinExistence type="predicted"/>
<feature type="region of interest" description="Disordered" evidence="1">
    <location>
        <begin position="164"/>
        <end position="210"/>
    </location>
</feature>
<comment type="caution">
    <text evidence="2">The sequence shown here is derived from an EMBL/GenBank/DDBJ whole genome shotgun (WGS) entry which is preliminary data.</text>
</comment>
<evidence type="ECO:0000256" key="1">
    <source>
        <dbReference type="SAM" id="MobiDB-lite"/>
    </source>
</evidence>
<gene>
    <name evidence="2" type="ORF">VKT23_015320</name>
</gene>
<feature type="compositionally biased region" description="Acidic residues" evidence="1">
    <location>
        <begin position="170"/>
        <end position="180"/>
    </location>
</feature>